<name>A0ACD3ANZ2_9AGAR</name>
<proteinExistence type="predicted"/>
<accession>A0ACD3ANZ2</accession>
<keyword evidence="2" id="KW-1185">Reference proteome</keyword>
<protein>
    <submittedName>
        <fullName evidence="1">Uncharacterized protein</fullName>
    </submittedName>
</protein>
<gene>
    <name evidence="1" type="ORF">BDN72DRAFT_961053</name>
</gene>
<sequence length="436" mass="49144">MMDSDTSFQIPAELLHLILSEYRPVYNAETIEVVPTRNTKVPTNWVPYACQLQFFAQLRLVCRSWYNFITPLLYSTFTLPTHPYDDLERVARGLSHYPKLIDHLVLRGHTGGAEEQHAAELLSACLSQCTNIHTLEILDAHRIFRSSSKSKCLAIFRALPSTAPLTSLVFRFPHYSTQFTYPISTTLLGLGQLIRNLKTLEIHQFSTAWRPHDAAPLVLPSAFPNLNRLVVHTSSGGLSPNDLSKIISRISSRDTPAAVITSNAPSDSAKRKRNMPLRDLTLSWNRTSRSAMHICNILKTNDLGKQLTALWIDSDHFHFSEEDSLPTLPGIIIAACPHLETFIYYVKSPDTIFTLLPRTLRVLGISLPEDMEYHMDKWVHVKPLTNGNYEPLVDWLAATNGNGIRKLLIQRVQLLPAIRERVKAACQAANVGFAFD</sequence>
<reference evidence="1 2" key="1">
    <citation type="journal article" date="2019" name="Nat. Ecol. Evol.">
        <title>Megaphylogeny resolves global patterns of mushroom evolution.</title>
        <authorList>
            <person name="Varga T."/>
            <person name="Krizsan K."/>
            <person name="Foldi C."/>
            <person name="Dima B."/>
            <person name="Sanchez-Garcia M."/>
            <person name="Sanchez-Ramirez S."/>
            <person name="Szollosi G.J."/>
            <person name="Szarkandi J.G."/>
            <person name="Papp V."/>
            <person name="Albert L."/>
            <person name="Andreopoulos W."/>
            <person name="Angelini C."/>
            <person name="Antonin V."/>
            <person name="Barry K.W."/>
            <person name="Bougher N.L."/>
            <person name="Buchanan P."/>
            <person name="Buyck B."/>
            <person name="Bense V."/>
            <person name="Catcheside P."/>
            <person name="Chovatia M."/>
            <person name="Cooper J."/>
            <person name="Damon W."/>
            <person name="Desjardin D."/>
            <person name="Finy P."/>
            <person name="Geml J."/>
            <person name="Haridas S."/>
            <person name="Hughes K."/>
            <person name="Justo A."/>
            <person name="Karasinski D."/>
            <person name="Kautmanova I."/>
            <person name="Kiss B."/>
            <person name="Kocsube S."/>
            <person name="Kotiranta H."/>
            <person name="LaButti K.M."/>
            <person name="Lechner B.E."/>
            <person name="Liimatainen K."/>
            <person name="Lipzen A."/>
            <person name="Lukacs Z."/>
            <person name="Mihaltcheva S."/>
            <person name="Morgado L.N."/>
            <person name="Niskanen T."/>
            <person name="Noordeloos M.E."/>
            <person name="Ohm R.A."/>
            <person name="Ortiz-Santana B."/>
            <person name="Ovrebo C."/>
            <person name="Racz N."/>
            <person name="Riley R."/>
            <person name="Savchenko A."/>
            <person name="Shiryaev A."/>
            <person name="Soop K."/>
            <person name="Spirin V."/>
            <person name="Szebenyi C."/>
            <person name="Tomsovsky M."/>
            <person name="Tulloss R.E."/>
            <person name="Uehling J."/>
            <person name="Grigoriev I.V."/>
            <person name="Vagvolgyi C."/>
            <person name="Papp T."/>
            <person name="Martin F.M."/>
            <person name="Miettinen O."/>
            <person name="Hibbett D.S."/>
            <person name="Nagy L.G."/>
        </authorList>
    </citation>
    <scope>NUCLEOTIDE SEQUENCE [LARGE SCALE GENOMIC DNA]</scope>
    <source>
        <strain evidence="1 2">NL-1719</strain>
    </source>
</reference>
<evidence type="ECO:0000313" key="2">
    <source>
        <dbReference type="Proteomes" id="UP000308600"/>
    </source>
</evidence>
<dbReference type="EMBL" id="ML208377">
    <property type="protein sequence ID" value="TFK67389.1"/>
    <property type="molecule type" value="Genomic_DNA"/>
</dbReference>
<evidence type="ECO:0000313" key="1">
    <source>
        <dbReference type="EMBL" id="TFK67389.1"/>
    </source>
</evidence>
<dbReference type="Proteomes" id="UP000308600">
    <property type="component" value="Unassembled WGS sequence"/>
</dbReference>
<organism evidence="1 2">
    <name type="scientific">Pluteus cervinus</name>
    <dbReference type="NCBI Taxonomy" id="181527"/>
    <lineage>
        <taxon>Eukaryota</taxon>
        <taxon>Fungi</taxon>
        <taxon>Dikarya</taxon>
        <taxon>Basidiomycota</taxon>
        <taxon>Agaricomycotina</taxon>
        <taxon>Agaricomycetes</taxon>
        <taxon>Agaricomycetidae</taxon>
        <taxon>Agaricales</taxon>
        <taxon>Pluteineae</taxon>
        <taxon>Pluteaceae</taxon>
        <taxon>Pluteus</taxon>
    </lineage>
</organism>